<sequence length="243" mass="27443">MDITTETIDCDGHGGFDCVRYRFDYGGEDRALLDELRDDGERLAEGSDGRMARDSSHGRSADTQSVDGISGVLAEWVWKDWLTRTAERRDTGADVFQDDEWDTPQEQVDITVDRGRGESAAVEVRSSFPYTGAEKAVCTHFDVIGWYNNEVKKREIRKDYYVRVLFPFHKSNFWTEFESNSFDVYLAGGAPRAMLEDSPHAEDKPFTPHWDDSSDGGQRGTYRVISPIANAMDTPAITDEMVA</sequence>
<accession>A0A256J7L6</accession>
<gene>
    <name evidence="2" type="ORF">DJ80_04065</name>
</gene>
<feature type="compositionally biased region" description="Basic and acidic residues" evidence="1">
    <location>
        <begin position="43"/>
        <end position="60"/>
    </location>
</feature>
<evidence type="ECO:0000313" key="3">
    <source>
        <dbReference type="Proteomes" id="UP000215731"/>
    </source>
</evidence>
<dbReference type="EMBL" id="NHOZ01000037">
    <property type="protein sequence ID" value="OYR64791.1"/>
    <property type="molecule type" value="Genomic_DNA"/>
</dbReference>
<protein>
    <submittedName>
        <fullName evidence="2">Uncharacterized protein</fullName>
    </submittedName>
</protein>
<evidence type="ECO:0000313" key="2">
    <source>
        <dbReference type="EMBL" id="OYR64791.1"/>
    </source>
</evidence>
<reference evidence="2 3" key="1">
    <citation type="journal article" date="2014" name="Front. Microbiol.">
        <title>Population and genomic analysis of the genus Halorubrum.</title>
        <authorList>
            <person name="Fullmer M.S."/>
            <person name="Soucy S.M."/>
            <person name="Swithers K.S."/>
            <person name="Makkay A.M."/>
            <person name="Wheeler R."/>
            <person name="Ventosa A."/>
            <person name="Gogarten J.P."/>
            <person name="Papke R.T."/>
        </authorList>
    </citation>
    <scope>NUCLEOTIDE SEQUENCE [LARGE SCALE GENOMIC DNA]</scope>
    <source>
        <strain evidence="2 3">Ga36</strain>
    </source>
</reference>
<organism evidence="2 3">
    <name type="scientific">Halorubrum ezzemoulense</name>
    <name type="common">Halorubrum chaoviator</name>
    <dbReference type="NCBI Taxonomy" id="337243"/>
    <lineage>
        <taxon>Archaea</taxon>
        <taxon>Methanobacteriati</taxon>
        <taxon>Methanobacteriota</taxon>
        <taxon>Stenosarchaea group</taxon>
        <taxon>Halobacteria</taxon>
        <taxon>Halobacteriales</taxon>
        <taxon>Haloferacaceae</taxon>
        <taxon>Halorubrum</taxon>
    </lineage>
</organism>
<dbReference type="Proteomes" id="UP000215731">
    <property type="component" value="Unassembled WGS sequence"/>
</dbReference>
<proteinExistence type="predicted"/>
<feature type="region of interest" description="Disordered" evidence="1">
    <location>
        <begin position="196"/>
        <end position="218"/>
    </location>
</feature>
<feature type="region of interest" description="Disordered" evidence="1">
    <location>
        <begin position="43"/>
        <end position="64"/>
    </location>
</feature>
<comment type="caution">
    <text evidence="2">The sequence shown here is derived from an EMBL/GenBank/DDBJ whole genome shotgun (WGS) entry which is preliminary data.</text>
</comment>
<evidence type="ECO:0000256" key="1">
    <source>
        <dbReference type="SAM" id="MobiDB-lite"/>
    </source>
</evidence>
<name>A0A256J7L6_HALEZ</name>
<dbReference type="AlphaFoldDB" id="A0A256J7L6"/>
<dbReference type="RefSeq" id="WP_094552588.1">
    <property type="nucleotide sequence ID" value="NZ_NHOZ01000037.1"/>
</dbReference>
<feature type="compositionally biased region" description="Basic and acidic residues" evidence="1">
    <location>
        <begin position="196"/>
        <end position="212"/>
    </location>
</feature>